<comment type="caution">
    <text evidence="1">The sequence shown here is derived from an EMBL/GenBank/DDBJ whole genome shotgun (WGS) entry which is preliminary data.</text>
</comment>
<proteinExistence type="predicted"/>
<organism evidence="1 2">
    <name type="scientific">Candidatus Sungiibacteriota bacterium</name>
    <dbReference type="NCBI Taxonomy" id="2750080"/>
    <lineage>
        <taxon>Bacteria</taxon>
        <taxon>Candidatus Sungiibacteriota</taxon>
    </lineage>
</organism>
<gene>
    <name evidence="1" type="ORF">HY473_01325</name>
</gene>
<dbReference type="PANTHER" id="PTHR18895:SF74">
    <property type="entry name" value="MTRF1L RELEASE FACTOR GLUTAMINE METHYLTRANSFERASE"/>
    <property type="match status" value="1"/>
</dbReference>
<protein>
    <submittedName>
        <fullName evidence="1">tRNA (Adenine(22)-N(1))-methyltransferase TrmK</fullName>
    </submittedName>
</protein>
<sequence length="228" mass="26352">MNTMLKLQGLLPKEYQTKQCTFLRRKFFIGRRVHIPRKNTEPLATLALQYIERRKRKMNCADIGTGAGVLAISLALGSKLVKKVFATDIYAGAIWVARRNIKKFHVDKRIILKRGDLLWPIRNEKVNLIVADLPHASTKKFREKPYLALEHRRATLAGKTGLEIIRLFLKQLVQYPIGKEVSAIFLKIPPGKAKATIRFVHHYIPSYKLETRRDEKGKTRYLIALKRL</sequence>
<reference evidence="1" key="1">
    <citation type="submission" date="2020-07" db="EMBL/GenBank/DDBJ databases">
        <title>Huge and variable diversity of episymbiotic CPR bacteria and DPANN archaea in groundwater ecosystems.</title>
        <authorList>
            <person name="He C.Y."/>
            <person name="Keren R."/>
            <person name="Whittaker M."/>
            <person name="Farag I.F."/>
            <person name="Doudna J."/>
            <person name="Cate J.H.D."/>
            <person name="Banfield J.F."/>
        </authorList>
    </citation>
    <scope>NUCLEOTIDE SEQUENCE</scope>
    <source>
        <strain evidence="1">NC_groundwater_1225_Ag_S-0.1um_56_177</strain>
    </source>
</reference>
<dbReference type="InterPro" id="IPR029063">
    <property type="entry name" value="SAM-dependent_MTases_sf"/>
</dbReference>
<dbReference type="Gene3D" id="3.40.50.150">
    <property type="entry name" value="Vaccinia Virus protein VP39"/>
    <property type="match status" value="1"/>
</dbReference>
<dbReference type="AlphaFoldDB" id="A0A932YZA8"/>
<dbReference type="EMBL" id="JACQMI010000010">
    <property type="protein sequence ID" value="MBI4132725.1"/>
    <property type="molecule type" value="Genomic_DNA"/>
</dbReference>
<dbReference type="InterPro" id="IPR050320">
    <property type="entry name" value="N5-glutamine_MTase"/>
</dbReference>
<dbReference type="PANTHER" id="PTHR18895">
    <property type="entry name" value="HEMK METHYLTRANSFERASE"/>
    <property type="match status" value="1"/>
</dbReference>
<dbReference type="SUPFAM" id="SSF53335">
    <property type="entry name" value="S-adenosyl-L-methionine-dependent methyltransferases"/>
    <property type="match status" value="1"/>
</dbReference>
<accession>A0A932YZA8</accession>
<dbReference type="Proteomes" id="UP000756703">
    <property type="component" value="Unassembled WGS sequence"/>
</dbReference>
<evidence type="ECO:0000313" key="1">
    <source>
        <dbReference type="EMBL" id="MBI4132725.1"/>
    </source>
</evidence>
<name>A0A932YZA8_9BACT</name>
<dbReference type="CDD" id="cd02440">
    <property type="entry name" value="AdoMet_MTases"/>
    <property type="match status" value="1"/>
</dbReference>
<dbReference type="Pfam" id="PF06325">
    <property type="entry name" value="PrmA"/>
    <property type="match status" value="1"/>
</dbReference>
<evidence type="ECO:0000313" key="2">
    <source>
        <dbReference type="Proteomes" id="UP000756703"/>
    </source>
</evidence>